<protein>
    <submittedName>
        <fullName evidence="1">Uncharacterized protein</fullName>
    </submittedName>
</protein>
<reference evidence="1" key="1">
    <citation type="submission" date="2020-06" db="EMBL/GenBank/DDBJ databases">
        <title>Genomic insights into acetone-butanol-ethanol (ABE) fermentation by sequencing solventogenic clostridia strains.</title>
        <authorList>
            <person name="Brown S."/>
        </authorList>
    </citation>
    <scope>NUCLEOTIDE SEQUENCE</scope>
    <source>
        <strain evidence="1">DJ123</strain>
    </source>
</reference>
<dbReference type="Proteomes" id="UP000822184">
    <property type="component" value="Unassembled WGS sequence"/>
</dbReference>
<evidence type="ECO:0000313" key="2">
    <source>
        <dbReference type="Proteomes" id="UP000822184"/>
    </source>
</evidence>
<dbReference type="EMBL" id="JABTDW010000001">
    <property type="protein sequence ID" value="NSB14639.1"/>
    <property type="molecule type" value="Genomic_DNA"/>
</dbReference>
<evidence type="ECO:0000313" key="1">
    <source>
        <dbReference type="EMBL" id="NSB14639.1"/>
    </source>
</evidence>
<comment type="caution">
    <text evidence="1">The sequence shown here is derived from an EMBL/GenBank/DDBJ whole genome shotgun (WGS) entry which is preliminary data.</text>
</comment>
<dbReference type="AlphaFoldDB" id="A0AAE5LQD4"/>
<organism evidence="1 2">
    <name type="scientific">Clostridium beijerinckii</name>
    <name type="common">Clostridium MP</name>
    <dbReference type="NCBI Taxonomy" id="1520"/>
    <lineage>
        <taxon>Bacteria</taxon>
        <taxon>Bacillati</taxon>
        <taxon>Bacillota</taxon>
        <taxon>Clostridia</taxon>
        <taxon>Eubacteriales</taxon>
        <taxon>Clostridiaceae</taxon>
        <taxon>Clostridium</taxon>
    </lineage>
</organism>
<accession>A0AAE5LQD4</accession>
<proteinExistence type="predicted"/>
<name>A0AAE5LQD4_CLOBE</name>
<gene>
    <name evidence="1" type="ORF">BCD95_002898</name>
</gene>
<sequence length="149" mass="17591">MRKELQPPKIDENLVKELIQLIEEISDLSHEYYEEYYEKNEKTILNDKIDQLNSKVHKEYEPLDFQNYIGAMSLEEFAKEISLPNPPVVSDISVEEVTKIVQMIVELKSPEGIEEVEEVGDYICYYIDLLEKSIPHDNISDLIYWYDVE</sequence>